<evidence type="ECO:0000313" key="2">
    <source>
        <dbReference type="Proteomes" id="UP000014974"/>
    </source>
</evidence>
<accession>S7V896</accession>
<dbReference type="STRING" id="641524.ADICYQ_4834"/>
<gene>
    <name evidence="1" type="ORF">ADICYQ_4834</name>
</gene>
<name>S7V896_9BACT</name>
<proteinExistence type="predicted"/>
<sequence length="37" mass="4321">MLVFYKMMGGHKAFEKGSVNKYLSKITKDYCYKKPSV</sequence>
<protein>
    <submittedName>
        <fullName evidence="1">Uncharacterized protein</fullName>
    </submittedName>
</protein>
<dbReference type="EMBL" id="ATNM01000156">
    <property type="protein sequence ID" value="EPR66136.1"/>
    <property type="molecule type" value="Genomic_DNA"/>
</dbReference>
<organism evidence="1 2">
    <name type="scientific">Cyclobacterium qasimii M12-11B</name>
    <dbReference type="NCBI Taxonomy" id="641524"/>
    <lineage>
        <taxon>Bacteria</taxon>
        <taxon>Pseudomonadati</taxon>
        <taxon>Bacteroidota</taxon>
        <taxon>Cytophagia</taxon>
        <taxon>Cytophagales</taxon>
        <taxon>Cyclobacteriaceae</taxon>
        <taxon>Cyclobacterium</taxon>
    </lineage>
</organism>
<reference evidence="1 2" key="1">
    <citation type="journal article" date="2013" name="Genome Announc.">
        <title>Draft Genome Sequence of Cyclobacterium qasimii Strain M12-11BT, Isolated from Arctic Marine Sediment.</title>
        <authorList>
            <person name="Shivaji S."/>
            <person name="Ara S."/>
            <person name="Singh A."/>
            <person name="Kumar Pinnaka A."/>
        </authorList>
    </citation>
    <scope>NUCLEOTIDE SEQUENCE [LARGE SCALE GENOMIC DNA]</scope>
    <source>
        <strain evidence="1 2">M12-11B</strain>
    </source>
</reference>
<evidence type="ECO:0000313" key="1">
    <source>
        <dbReference type="EMBL" id="EPR66136.1"/>
    </source>
</evidence>
<comment type="caution">
    <text evidence="1">The sequence shown here is derived from an EMBL/GenBank/DDBJ whole genome shotgun (WGS) entry which is preliminary data.</text>
</comment>
<dbReference type="AlphaFoldDB" id="S7V896"/>
<dbReference type="Proteomes" id="UP000014974">
    <property type="component" value="Unassembled WGS sequence"/>
</dbReference>